<feature type="domain" description="ABC transmembrane type-1" evidence="9">
    <location>
        <begin position="61"/>
        <end position="254"/>
    </location>
</feature>
<gene>
    <name evidence="10" type="ORF">HNR42_000533</name>
</gene>
<comment type="subcellular location">
    <subcellularLocation>
        <location evidence="1 8">Cell membrane</location>
        <topology evidence="1 8">Multi-pass membrane protein</topology>
    </subcellularLocation>
</comment>
<dbReference type="Pfam" id="PF00528">
    <property type="entry name" value="BPD_transp_1"/>
    <property type="match status" value="1"/>
</dbReference>
<feature type="transmembrane region" description="Helical" evidence="8">
    <location>
        <begin position="99"/>
        <end position="120"/>
    </location>
</feature>
<dbReference type="PANTHER" id="PTHR43848">
    <property type="entry name" value="PUTRESCINE TRANSPORT SYSTEM PERMEASE PROTEIN POTI"/>
    <property type="match status" value="1"/>
</dbReference>
<comment type="similarity">
    <text evidence="2">Belongs to the binding-protein-dependent transport system permease family. CysTW subfamily.</text>
</comment>
<dbReference type="PROSITE" id="PS50928">
    <property type="entry name" value="ABC_TM1"/>
    <property type="match status" value="1"/>
</dbReference>
<dbReference type="EMBL" id="JACHHG010000002">
    <property type="protein sequence ID" value="MBB6097119.1"/>
    <property type="molecule type" value="Genomic_DNA"/>
</dbReference>
<name>A0A841HY17_9DEIO</name>
<accession>A0A841HY17</accession>
<dbReference type="GO" id="GO:0005886">
    <property type="term" value="C:plasma membrane"/>
    <property type="evidence" value="ECO:0007669"/>
    <property type="project" value="UniProtKB-SubCell"/>
</dbReference>
<feature type="transmembrane region" description="Helical" evidence="8">
    <location>
        <begin position="238"/>
        <end position="258"/>
    </location>
</feature>
<reference evidence="10 11" key="1">
    <citation type="submission" date="2020-08" db="EMBL/GenBank/DDBJ databases">
        <title>Genomic Encyclopedia of Type Strains, Phase IV (KMG-IV): sequencing the most valuable type-strain genomes for metagenomic binning, comparative biology and taxonomic classification.</title>
        <authorList>
            <person name="Goeker M."/>
        </authorList>
    </citation>
    <scope>NUCLEOTIDE SEQUENCE [LARGE SCALE GENOMIC DNA]</scope>
    <source>
        <strain evidence="10 11">DSM 21458</strain>
    </source>
</reference>
<dbReference type="InterPro" id="IPR000515">
    <property type="entry name" value="MetI-like"/>
</dbReference>
<evidence type="ECO:0000313" key="10">
    <source>
        <dbReference type="EMBL" id="MBB6097119.1"/>
    </source>
</evidence>
<dbReference type="Proteomes" id="UP000569951">
    <property type="component" value="Unassembled WGS sequence"/>
</dbReference>
<dbReference type="AlphaFoldDB" id="A0A841HY17"/>
<evidence type="ECO:0000259" key="9">
    <source>
        <dbReference type="PROSITE" id="PS50928"/>
    </source>
</evidence>
<feature type="transmembrane region" description="Helical" evidence="8">
    <location>
        <begin position="63"/>
        <end position="87"/>
    </location>
</feature>
<keyword evidence="5 8" id="KW-0812">Transmembrane</keyword>
<evidence type="ECO:0000256" key="4">
    <source>
        <dbReference type="ARBA" id="ARBA00022475"/>
    </source>
</evidence>
<organism evidence="10 11">
    <name type="scientific">Deinobacterium chartae</name>
    <dbReference type="NCBI Taxonomy" id="521158"/>
    <lineage>
        <taxon>Bacteria</taxon>
        <taxon>Thermotogati</taxon>
        <taxon>Deinococcota</taxon>
        <taxon>Deinococci</taxon>
        <taxon>Deinococcales</taxon>
        <taxon>Deinococcaceae</taxon>
        <taxon>Deinobacterium</taxon>
    </lineage>
</organism>
<dbReference type="RefSeq" id="WP_183984251.1">
    <property type="nucleotide sequence ID" value="NZ_JACHHG010000002.1"/>
</dbReference>
<keyword evidence="11" id="KW-1185">Reference proteome</keyword>
<dbReference type="Gene3D" id="1.10.3720.10">
    <property type="entry name" value="MetI-like"/>
    <property type="match status" value="1"/>
</dbReference>
<evidence type="ECO:0000256" key="7">
    <source>
        <dbReference type="ARBA" id="ARBA00023136"/>
    </source>
</evidence>
<dbReference type="CDD" id="cd06261">
    <property type="entry name" value="TM_PBP2"/>
    <property type="match status" value="1"/>
</dbReference>
<feature type="transmembrane region" description="Helical" evidence="8">
    <location>
        <begin position="179"/>
        <end position="200"/>
    </location>
</feature>
<evidence type="ECO:0000256" key="6">
    <source>
        <dbReference type="ARBA" id="ARBA00022989"/>
    </source>
</evidence>
<protein>
    <submittedName>
        <fullName evidence="10">Spermidine/putrescine transport system permease protein</fullName>
    </submittedName>
</protein>
<dbReference type="SUPFAM" id="SSF161098">
    <property type="entry name" value="MetI-like"/>
    <property type="match status" value="1"/>
</dbReference>
<feature type="transmembrane region" description="Helical" evidence="8">
    <location>
        <begin position="206"/>
        <end position="226"/>
    </location>
</feature>
<dbReference type="InterPro" id="IPR035906">
    <property type="entry name" value="MetI-like_sf"/>
</dbReference>
<keyword evidence="6 8" id="KW-1133">Transmembrane helix</keyword>
<evidence type="ECO:0000313" key="11">
    <source>
        <dbReference type="Proteomes" id="UP000569951"/>
    </source>
</evidence>
<keyword evidence="7 8" id="KW-0472">Membrane</keyword>
<evidence type="ECO:0000256" key="8">
    <source>
        <dbReference type="RuleBase" id="RU363032"/>
    </source>
</evidence>
<evidence type="ECO:0000256" key="2">
    <source>
        <dbReference type="ARBA" id="ARBA00007069"/>
    </source>
</evidence>
<evidence type="ECO:0000256" key="3">
    <source>
        <dbReference type="ARBA" id="ARBA00022448"/>
    </source>
</evidence>
<feature type="transmembrane region" description="Helical" evidence="8">
    <location>
        <begin position="132"/>
        <end position="153"/>
    </location>
</feature>
<proteinExistence type="inferred from homology"/>
<evidence type="ECO:0000256" key="1">
    <source>
        <dbReference type="ARBA" id="ARBA00004651"/>
    </source>
</evidence>
<sequence>MRRTSTGLKLLTALVFVFLYLPLGAVALFSFNDSQYSVAWQGFTTRWYGEMLQNEAILNAVGNTVVLAVSSTVIATLLGTLLAFGLARYRFRAKPLVQSALFLPIITPDIVIALSLLLFYKFVRQYTGLFELGMTTMIIAHVTFQVAFVTVVVRSRLALLDPALEEAARDLYASSWQNFRYVTLPLMTPGILAGALLAFTLSVDDFVISFFTSGTGSTTLPILIYTSVRRGITPDINAISTVIIAVTIVLVFAANYAASRRKPA</sequence>
<dbReference type="GO" id="GO:0055085">
    <property type="term" value="P:transmembrane transport"/>
    <property type="evidence" value="ECO:0007669"/>
    <property type="project" value="InterPro"/>
</dbReference>
<evidence type="ECO:0000256" key="5">
    <source>
        <dbReference type="ARBA" id="ARBA00022692"/>
    </source>
</evidence>
<keyword evidence="3 8" id="KW-0813">Transport</keyword>
<dbReference type="PANTHER" id="PTHR43848:SF2">
    <property type="entry name" value="PUTRESCINE TRANSPORT SYSTEM PERMEASE PROTEIN POTI"/>
    <property type="match status" value="1"/>
</dbReference>
<comment type="caution">
    <text evidence="10">The sequence shown here is derived from an EMBL/GenBank/DDBJ whole genome shotgun (WGS) entry which is preliminary data.</text>
</comment>
<dbReference type="InterPro" id="IPR051789">
    <property type="entry name" value="Bact_Polyamine_Transport"/>
</dbReference>
<keyword evidence="4" id="KW-1003">Cell membrane</keyword>